<protein>
    <submittedName>
        <fullName evidence="2">N-acetylneuraminate synthase</fullName>
        <ecNumber evidence="2">2.5.1.56</ecNumber>
    </submittedName>
</protein>
<dbReference type="Gene3D" id="3.90.1210.10">
    <property type="entry name" value="Antifreeze-like/N-acetylneuraminic acid synthase C-terminal domain"/>
    <property type="match status" value="1"/>
</dbReference>
<dbReference type="EC" id="2.5.1.56" evidence="2"/>
<comment type="caution">
    <text evidence="2">The sequence shown here is derived from an EMBL/GenBank/DDBJ whole genome shotgun (WGS) entry which is preliminary data.</text>
</comment>
<name>A0A3M8AS64_9BACL</name>
<organism evidence="2 3">
    <name type="scientific">Brevibacillus gelatini</name>
    <dbReference type="NCBI Taxonomy" id="1655277"/>
    <lineage>
        <taxon>Bacteria</taxon>
        <taxon>Bacillati</taxon>
        <taxon>Bacillota</taxon>
        <taxon>Bacilli</taxon>
        <taxon>Bacillales</taxon>
        <taxon>Paenibacillaceae</taxon>
        <taxon>Brevibacillus</taxon>
    </lineage>
</organism>
<accession>A0A3M8AS64</accession>
<dbReference type="SUPFAM" id="SSF51569">
    <property type="entry name" value="Aldolase"/>
    <property type="match status" value="1"/>
</dbReference>
<dbReference type="InterPro" id="IPR051690">
    <property type="entry name" value="PseI-like"/>
</dbReference>
<dbReference type="SUPFAM" id="SSF51269">
    <property type="entry name" value="AFP III-like domain"/>
    <property type="match status" value="1"/>
</dbReference>
<sequence>MQKTFIIAEAGVNHNGSLEMAKELVYRAAEAGADAVKFQTFKAEKIISKRAGKAEYQKKTTDKEESQLEMVKKLEMDRAMHEELVAYCKKCQIQFLSTPFDLDSVDLLANEIKVSQLKIPSGEITNAPLLYKAAQTGLPILLSTGMSTLGDIEEALAVLAFGYCQSNAAPSKSSFFQAFYSEEGQHHLQQKVTLLHCTTEYPTPFKDVNLRVIDTLSTAFGLPVGLSDHTEGIAIPIAAVARGAQVIEKHFTLDRNLPGPDHRASIEPAELIQMVTSIRQVEQAIGQAMKLPVPSERGNIAVVRKSLVAATSIQKGERFTEKNMTAKRPGTGVSPMLYWDYIGKVASQDYDEDDVIQP</sequence>
<dbReference type="InterPro" id="IPR036732">
    <property type="entry name" value="AFP_Neu5c_C_sf"/>
</dbReference>
<evidence type="ECO:0000259" key="1">
    <source>
        <dbReference type="PROSITE" id="PS50844"/>
    </source>
</evidence>
<dbReference type="Pfam" id="PF08666">
    <property type="entry name" value="SAF"/>
    <property type="match status" value="1"/>
</dbReference>
<evidence type="ECO:0000313" key="2">
    <source>
        <dbReference type="EMBL" id="RNB53843.1"/>
    </source>
</evidence>
<dbReference type="PROSITE" id="PS50844">
    <property type="entry name" value="AFP_LIKE"/>
    <property type="match status" value="1"/>
</dbReference>
<dbReference type="GO" id="GO:0047444">
    <property type="term" value="F:N-acylneuraminate-9-phosphate synthase activity"/>
    <property type="evidence" value="ECO:0007669"/>
    <property type="project" value="TreeGrafter"/>
</dbReference>
<dbReference type="AlphaFoldDB" id="A0A3M8AS64"/>
<keyword evidence="3" id="KW-1185">Reference proteome</keyword>
<keyword evidence="2" id="KW-0808">Transferase</keyword>
<dbReference type="GO" id="GO:0050462">
    <property type="term" value="F:N-acetylneuraminate synthase activity"/>
    <property type="evidence" value="ECO:0007669"/>
    <property type="project" value="UniProtKB-EC"/>
</dbReference>
<dbReference type="Pfam" id="PF03102">
    <property type="entry name" value="NeuB"/>
    <property type="match status" value="1"/>
</dbReference>
<dbReference type="PANTHER" id="PTHR42966:SF1">
    <property type="entry name" value="SIALIC ACID SYNTHASE"/>
    <property type="match status" value="1"/>
</dbReference>
<dbReference type="GO" id="GO:0016051">
    <property type="term" value="P:carbohydrate biosynthetic process"/>
    <property type="evidence" value="ECO:0007669"/>
    <property type="project" value="InterPro"/>
</dbReference>
<gene>
    <name evidence="2" type="primary">neuB</name>
    <name evidence="2" type="ORF">EDM57_18760</name>
</gene>
<dbReference type="InterPro" id="IPR013132">
    <property type="entry name" value="PseI/NeuA/B-like_N"/>
</dbReference>
<evidence type="ECO:0000313" key="3">
    <source>
        <dbReference type="Proteomes" id="UP000268829"/>
    </source>
</evidence>
<dbReference type="OrthoDB" id="9814210at2"/>
<dbReference type="InterPro" id="IPR013974">
    <property type="entry name" value="SAF"/>
</dbReference>
<dbReference type="EMBL" id="RHHS01000046">
    <property type="protein sequence ID" value="RNB53843.1"/>
    <property type="molecule type" value="Genomic_DNA"/>
</dbReference>
<dbReference type="InterPro" id="IPR013785">
    <property type="entry name" value="Aldolase_TIM"/>
</dbReference>
<dbReference type="PANTHER" id="PTHR42966">
    <property type="entry name" value="N-ACETYLNEURAMINATE SYNTHASE"/>
    <property type="match status" value="1"/>
</dbReference>
<dbReference type="Gene3D" id="3.20.20.70">
    <property type="entry name" value="Aldolase class I"/>
    <property type="match status" value="1"/>
</dbReference>
<dbReference type="Proteomes" id="UP000268829">
    <property type="component" value="Unassembled WGS sequence"/>
</dbReference>
<dbReference type="InterPro" id="IPR057736">
    <property type="entry name" value="SAF_PseI/NeuA/NeuB"/>
</dbReference>
<dbReference type="InterPro" id="IPR006190">
    <property type="entry name" value="SAF_AFP_Neu5Ac"/>
</dbReference>
<dbReference type="CDD" id="cd11615">
    <property type="entry name" value="SAF_NeuB_like"/>
    <property type="match status" value="1"/>
</dbReference>
<proteinExistence type="predicted"/>
<dbReference type="RefSeq" id="WP_122906219.1">
    <property type="nucleotide sequence ID" value="NZ_RHHS01000046.1"/>
</dbReference>
<dbReference type="NCBIfam" id="TIGR03569">
    <property type="entry name" value="NeuB_NnaB"/>
    <property type="match status" value="1"/>
</dbReference>
<dbReference type="InterPro" id="IPR020007">
    <property type="entry name" value="NeuB/NeuA"/>
</dbReference>
<feature type="domain" description="AFP-like" evidence="1">
    <location>
        <begin position="306"/>
        <end position="358"/>
    </location>
</feature>
<reference evidence="2 3" key="1">
    <citation type="submission" date="2018-10" db="EMBL/GenBank/DDBJ databases">
        <title>Phylogenomics of Brevibacillus.</title>
        <authorList>
            <person name="Dunlap C."/>
        </authorList>
    </citation>
    <scope>NUCLEOTIDE SEQUENCE [LARGE SCALE GENOMIC DNA]</scope>
    <source>
        <strain evidence="2 3">DSM 100115</strain>
    </source>
</reference>